<dbReference type="AlphaFoldDB" id="A0A091BBG0"/>
<dbReference type="Pfam" id="PF16537">
    <property type="entry name" value="T2SSB"/>
    <property type="match status" value="1"/>
</dbReference>
<feature type="domain" description="Type II secretion system protein GspB C-terminal" evidence="1">
    <location>
        <begin position="2"/>
        <end position="57"/>
    </location>
</feature>
<dbReference type="EMBL" id="AVCK01000003">
    <property type="protein sequence ID" value="KFN48179.1"/>
    <property type="molecule type" value="Genomic_DNA"/>
</dbReference>
<reference evidence="2 3" key="1">
    <citation type="submission" date="2013-09" db="EMBL/GenBank/DDBJ databases">
        <title>Genome sequencing of Arenimonas metalli.</title>
        <authorList>
            <person name="Chen F."/>
            <person name="Wang G."/>
        </authorList>
    </citation>
    <scope>NUCLEOTIDE SEQUENCE [LARGE SCALE GENOMIC DNA]</scope>
    <source>
        <strain evidence="2 3">CF5-1</strain>
    </source>
</reference>
<accession>A0A091BBG0</accession>
<dbReference type="PATRIC" id="fig|1384056.3.peg.272"/>
<evidence type="ECO:0000259" key="1">
    <source>
        <dbReference type="Pfam" id="PF16537"/>
    </source>
</evidence>
<dbReference type="GO" id="GO:0015627">
    <property type="term" value="C:type II protein secretion system complex"/>
    <property type="evidence" value="ECO:0007669"/>
    <property type="project" value="InterPro"/>
</dbReference>
<dbReference type="Proteomes" id="UP000029393">
    <property type="component" value="Unassembled WGS sequence"/>
</dbReference>
<dbReference type="eggNOG" id="COG3267">
    <property type="taxonomic scope" value="Bacteria"/>
</dbReference>
<keyword evidence="3" id="KW-1185">Reference proteome</keyword>
<sequence>MPPLKLSMHVFAEAPAQRFVILDGQRLGEGASPAAGIVLEEIRREGLVISVNGQRLLLARP</sequence>
<name>A0A091BBG0_9GAMM</name>
<evidence type="ECO:0000313" key="2">
    <source>
        <dbReference type="EMBL" id="KFN48179.1"/>
    </source>
</evidence>
<evidence type="ECO:0000313" key="3">
    <source>
        <dbReference type="Proteomes" id="UP000029393"/>
    </source>
</evidence>
<organism evidence="2 3">
    <name type="scientific">Arenimonas metalli CF5-1</name>
    <dbReference type="NCBI Taxonomy" id="1384056"/>
    <lineage>
        <taxon>Bacteria</taxon>
        <taxon>Pseudomonadati</taxon>
        <taxon>Pseudomonadota</taxon>
        <taxon>Gammaproteobacteria</taxon>
        <taxon>Lysobacterales</taxon>
        <taxon>Lysobacteraceae</taxon>
        <taxon>Arenimonas</taxon>
    </lineage>
</organism>
<gene>
    <name evidence="2" type="ORF">N787_06980</name>
</gene>
<protein>
    <recommendedName>
        <fullName evidence="1">Type II secretion system protein GspB C-terminal domain-containing protein</fullName>
    </recommendedName>
</protein>
<dbReference type="STRING" id="1384056.N787_06980"/>
<dbReference type="InterPro" id="IPR032389">
    <property type="entry name" value="GspB_C"/>
</dbReference>
<comment type="caution">
    <text evidence="2">The sequence shown here is derived from an EMBL/GenBank/DDBJ whole genome shotgun (WGS) entry which is preliminary data.</text>
</comment>
<proteinExistence type="predicted"/>